<proteinExistence type="predicted"/>
<dbReference type="PROSITE" id="PS51318">
    <property type="entry name" value="TAT"/>
    <property type="match status" value="1"/>
</dbReference>
<reference evidence="2" key="1">
    <citation type="journal article" date="2014" name="Int. J. Syst. Evol. Microbiol.">
        <title>Complete genome sequence of Corynebacterium casei LMG S-19264T (=DSM 44701T), isolated from a smear-ripened cheese.</title>
        <authorList>
            <consortium name="US DOE Joint Genome Institute (JGI-PGF)"/>
            <person name="Walter F."/>
            <person name="Albersmeier A."/>
            <person name="Kalinowski J."/>
            <person name="Ruckert C."/>
        </authorList>
    </citation>
    <scope>NUCLEOTIDE SEQUENCE</scope>
    <source>
        <strain evidence="2">CCM 7897</strain>
    </source>
</reference>
<feature type="region of interest" description="Disordered" evidence="1">
    <location>
        <begin position="191"/>
        <end position="222"/>
    </location>
</feature>
<keyword evidence="3" id="KW-1185">Reference proteome</keyword>
<dbReference type="InterPro" id="IPR006311">
    <property type="entry name" value="TAT_signal"/>
</dbReference>
<reference evidence="2" key="2">
    <citation type="submission" date="2020-09" db="EMBL/GenBank/DDBJ databases">
        <authorList>
            <person name="Sun Q."/>
            <person name="Sedlacek I."/>
        </authorList>
    </citation>
    <scope>NUCLEOTIDE SEQUENCE</scope>
    <source>
        <strain evidence="2">CCM 7897</strain>
    </source>
</reference>
<evidence type="ECO:0000313" key="2">
    <source>
        <dbReference type="EMBL" id="GGF77165.1"/>
    </source>
</evidence>
<dbReference type="AlphaFoldDB" id="A0A917FHN7"/>
<dbReference type="EMBL" id="BMCT01000007">
    <property type="protein sequence ID" value="GGF77165.1"/>
    <property type="molecule type" value="Genomic_DNA"/>
</dbReference>
<dbReference type="Proteomes" id="UP000606044">
    <property type="component" value="Unassembled WGS sequence"/>
</dbReference>
<gene>
    <name evidence="2" type="ORF">GCM10007301_41380</name>
</gene>
<sequence length="222" mass="22988">MSSPDAPLPARRTFLRSAAFGGFARLALAGGLALSLAGCFQPMYGDNGVKTTSGAPLQQQMQQIEIVKIQGRLGDVLRNDMIYELTGGAGNPVGAPYKLLIDVTSSSASSIVDTSSGLPQNRIIRVATNWRLVRAGEETKPPVLSGKASGSASTDVSEQRFANYRAARDAEDRAAKMAAASIRTQLMSFFVNPPPPKPATPAAPAAAAAAPQGTPPAKPPGS</sequence>
<comment type="caution">
    <text evidence="2">The sequence shown here is derived from an EMBL/GenBank/DDBJ whole genome shotgun (WGS) entry which is preliminary data.</text>
</comment>
<evidence type="ECO:0000256" key="1">
    <source>
        <dbReference type="SAM" id="MobiDB-lite"/>
    </source>
</evidence>
<protein>
    <recommendedName>
        <fullName evidence="4">LPS-assembly lipoprotein</fullName>
    </recommendedName>
</protein>
<feature type="compositionally biased region" description="Pro residues" evidence="1">
    <location>
        <begin position="213"/>
        <end position="222"/>
    </location>
</feature>
<evidence type="ECO:0000313" key="3">
    <source>
        <dbReference type="Proteomes" id="UP000606044"/>
    </source>
</evidence>
<dbReference type="Gene3D" id="3.30.160.150">
    <property type="entry name" value="Lipoprotein like domain"/>
    <property type="match status" value="1"/>
</dbReference>
<accession>A0A917FHN7</accession>
<name>A0A917FHN7_9HYPH</name>
<feature type="compositionally biased region" description="Low complexity" evidence="1">
    <location>
        <begin position="202"/>
        <end position="212"/>
    </location>
</feature>
<organism evidence="2 3">
    <name type="scientific">Azorhizobium oxalatiphilum</name>
    <dbReference type="NCBI Taxonomy" id="980631"/>
    <lineage>
        <taxon>Bacteria</taxon>
        <taxon>Pseudomonadati</taxon>
        <taxon>Pseudomonadota</taxon>
        <taxon>Alphaproteobacteria</taxon>
        <taxon>Hyphomicrobiales</taxon>
        <taxon>Xanthobacteraceae</taxon>
        <taxon>Azorhizobium</taxon>
    </lineage>
</organism>
<evidence type="ECO:0008006" key="4">
    <source>
        <dbReference type="Google" id="ProtNLM"/>
    </source>
</evidence>
<dbReference type="RefSeq" id="WP_188582160.1">
    <property type="nucleotide sequence ID" value="NZ_BMCT01000007.1"/>
</dbReference>
<feature type="compositionally biased region" description="Pro residues" evidence="1">
    <location>
        <begin position="192"/>
        <end position="201"/>
    </location>
</feature>